<dbReference type="PANTHER" id="PTHR46268">
    <property type="entry name" value="STRESS RESPONSE PROTEIN NHAX"/>
    <property type="match status" value="1"/>
</dbReference>
<organism evidence="3 4">
    <name type="scientific">Planosporangium thailandense</name>
    <dbReference type="NCBI Taxonomy" id="765197"/>
    <lineage>
        <taxon>Bacteria</taxon>
        <taxon>Bacillati</taxon>
        <taxon>Actinomycetota</taxon>
        <taxon>Actinomycetes</taxon>
        <taxon>Micromonosporales</taxon>
        <taxon>Micromonosporaceae</taxon>
        <taxon>Planosporangium</taxon>
    </lineage>
</organism>
<dbReference type="Proteomes" id="UP000722989">
    <property type="component" value="Unassembled WGS sequence"/>
</dbReference>
<dbReference type="Gene3D" id="3.40.50.12370">
    <property type="match status" value="1"/>
</dbReference>
<dbReference type="PRINTS" id="PR01438">
    <property type="entry name" value="UNVRSLSTRESS"/>
</dbReference>
<dbReference type="EMBL" id="JAATVY010000028">
    <property type="protein sequence ID" value="NJC73309.1"/>
    <property type="molecule type" value="Genomic_DNA"/>
</dbReference>
<sequence length="156" mass="16314">MDHHIRGTGWIIVGLSGYDNDAAVLTVALRQAVQSGSSLCVVRTLGLRDDPPGIAPGMDGPTRVMRVRSGRATAVGQQVRHEVEQVAADLAPGTTIEYEVEIGDPATALLAAAWEADLIVMGTRCDGATPALMLGQVSQDVAVHSRCPILLVPSPP</sequence>
<dbReference type="RefSeq" id="WP_167928216.1">
    <property type="nucleotide sequence ID" value="NZ_JAATVY010000028.1"/>
</dbReference>
<accession>A0ABX0Y7Q4</accession>
<dbReference type="Pfam" id="PF00582">
    <property type="entry name" value="Usp"/>
    <property type="match status" value="1"/>
</dbReference>
<proteinExistence type="inferred from homology"/>
<comment type="caution">
    <text evidence="3">The sequence shown here is derived from an EMBL/GenBank/DDBJ whole genome shotgun (WGS) entry which is preliminary data.</text>
</comment>
<gene>
    <name evidence="3" type="ORF">HC031_26835</name>
</gene>
<evidence type="ECO:0000313" key="3">
    <source>
        <dbReference type="EMBL" id="NJC73309.1"/>
    </source>
</evidence>
<dbReference type="InterPro" id="IPR006015">
    <property type="entry name" value="Universal_stress_UspA"/>
</dbReference>
<keyword evidence="4" id="KW-1185">Reference proteome</keyword>
<evidence type="ECO:0000256" key="1">
    <source>
        <dbReference type="ARBA" id="ARBA00008791"/>
    </source>
</evidence>
<reference evidence="3 4" key="1">
    <citation type="submission" date="2020-03" db="EMBL/GenBank/DDBJ databases">
        <title>WGS of the type strain of Planosporangium spp.</title>
        <authorList>
            <person name="Thawai C."/>
        </authorList>
    </citation>
    <scope>NUCLEOTIDE SEQUENCE [LARGE SCALE GENOMIC DNA]</scope>
    <source>
        <strain evidence="3 4">TBRC 5610</strain>
    </source>
</reference>
<evidence type="ECO:0000259" key="2">
    <source>
        <dbReference type="Pfam" id="PF00582"/>
    </source>
</evidence>
<dbReference type="PANTHER" id="PTHR46268:SF6">
    <property type="entry name" value="UNIVERSAL STRESS PROTEIN UP12"/>
    <property type="match status" value="1"/>
</dbReference>
<evidence type="ECO:0000313" key="4">
    <source>
        <dbReference type="Proteomes" id="UP000722989"/>
    </source>
</evidence>
<comment type="similarity">
    <text evidence="1">Belongs to the universal stress protein A family.</text>
</comment>
<dbReference type="SUPFAM" id="SSF52402">
    <property type="entry name" value="Adenine nucleotide alpha hydrolases-like"/>
    <property type="match status" value="1"/>
</dbReference>
<protein>
    <submittedName>
        <fullName evidence="3">Universal stress protein</fullName>
    </submittedName>
</protein>
<name>A0ABX0Y7Q4_9ACTN</name>
<dbReference type="InterPro" id="IPR006016">
    <property type="entry name" value="UspA"/>
</dbReference>
<dbReference type="CDD" id="cd00293">
    <property type="entry name" value="USP-like"/>
    <property type="match status" value="1"/>
</dbReference>
<feature type="domain" description="UspA" evidence="2">
    <location>
        <begin position="11"/>
        <end position="153"/>
    </location>
</feature>